<evidence type="ECO:0000256" key="1">
    <source>
        <dbReference type="ARBA" id="ARBA00004141"/>
    </source>
</evidence>
<gene>
    <name evidence="8" type="ORF">SAMN04489793_0364</name>
</gene>
<evidence type="ECO:0000256" key="3">
    <source>
        <dbReference type="ARBA" id="ARBA00022989"/>
    </source>
</evidence>
<evidence type="ECO:0000256" key="4">
    <source>
        <dbReference type="ARBA" id="ARBA00023136"/>
    </source>
</evidence>
<feature type="transmembrane region" description="Helical" evidence="6">
    <location>
        <begin position="231"/>
        <end position="252"/>
    </location>
</feature>
<dbReference type="GO" id="GO:0016020">
    <property type="term" value="C:membrane"/>
    <property type="evidence" value="ECO:0007669"/>
    <property type="project" value="UniProtKB-SubCell"/>
</dbReference>
<dbReference type="AlphaFoldDB" id="A0A1H4KVV0"/>
<feature type="compositionally biased region" description="Gly residues" evidence="5">
    <location>
        <begin position="535"/>
        <end position="545"/>
    </location>
</feature>
<feature type="compositionally biased region" description="Basic and acidic residues" evidence="5">
    <location>
        <begin position="1"/>
        <end position="10"/>
    </location>
</feature>
<evidence type="ECO:0000256" key="6">
    <source>
        <dbReference type="SAM" id="Phobius"/>
    </source>
</evidence>
<keyword evidence="3 6" id="KW-1133">Transmembrane helix</keyword>
<feature type="transmembrane region" description="Helical" evidence="6">
    <location>
        <begin position="281"/>
        <end position="297"/>
    </location>
</feature>
<name>A0A1H4KVV0_TSUTY</name>
<keyword evidence="2 6" id="KW-0812">Transmembrane</keyword>
<feature type="transmembrane region" description="Helical" evidence="6">
    <location>
        <begin position="102"/>
        <end position="120"/>
    </location>
</feature>
<feature type="transmembrane region" description="Helical" evidence="6">
    <location>
        <begin position="259"/>
        <end position="275"/>
    </location>
</feature>
<feature type="transmembrane region" description="Helical" evidence="6">
    <location>
        <begin position="304"/>
        <end position="324"/>
    </location>
</feature>
<feature type="transmembrane region" description="Helical" evidence="6">
    <location>
        <begin position="411"/>
        <end position="434"/>
    </location>
</feature>
<organism evidence="8 9">
    <name type="scientific">Tsukamurella tyrosinosolvens</name>
    <dbReference type="NCBI Taxonomy" id="57704"/>
    <lineage>
        <taxon>Bacteria</taxon>
        <taxon>Bacillati</taxon>
        <taxon>Actinomycetota</taxon>
        <taxon>Actinomycetes</taxon>
        <taxon>Mycobacteriales</taxon>
        <taxon>Tsukamurellaceae</taxon>
        <taxon>Tsukamurella</taxon>
    </lineage>
</organism>
<dbReference type="GO" id="GO:0016874">
    <property type="term" value="F:ligase activity"/>
    <property type="evidence" value="ECO:0007669"/>
    <property type="project" value="UniProtKB-KW"/>
</dbReference>
<evidence type="ECO:0000259" key="7">
    <source>
        <dbReference type="Pfam" id="PF04932"/>
    </source>
</evidence>
<dbReference type="InterPro" id="IPR007016">
    <property type="entry name" value="O-antigen_ligase-rel_domated"/>
</dbReference>
<dbReference type="PANTHER" id="PTHR37422:SF13">
    <property type="entry name" value="LIPOPOLYSACCHARIDE BIOSYNTHESIS PROTEIN PA4999-RELATED"/>
    <property type="match status" value="1"/>
</dbReference>
<keyword evidence="4 6" id="KW-0472">Membrane</keyword>
<dbReference type="InterPro" id="IPR051533">
    <property type="entry name" value="WaaL-like"/>
</dbReference>
<feature type="transmembrane region" description="Helical" evidence="6">
    <location>
        <begin position="78"/>
        <end position="96"/>
    </location>
</feature>
<keyword evidence="8" id="KW-0436">Ligase</keyword>
<dbReference type="Proteomes" id="UP000182241">
    <property type="component" value="Unassembled WGS sequence"/>
</dbReference>
<reference evidence="9" key="1">
    <citation type="submission" date="2016-10" db="EMBL/GenBank/DDBJ databases">
        <authorList>
            <person name="Varghese N."/>
            <person name="Submissions S."/>
        </authorList>
    </citation>
    <scope>NUCLEOTIDE SEQUENCE [LARGE SCALE GENOMIC DNA]</scope>
    <source>
        <strain evidence="9">DSM 44234</strain>
    </source>
</reference>
<feature type="transmembrane region" description="Helical" evidence="6">
    <location>
        <begin position="34"/>
        <end position="51"/>
    </location>
</feature>
<dbReference type="EMBL" id="FNSA01000003">
    <property type="protein sequence ID" value="SEB62637.1"/>
    <property type="molecule type" value="Genomic_DNA"/>
</dbReference>
<evidence type="ECO:0000313" key="9">
    <source>
        <dbReference type="Proteomes" id="UP000182241"/>
    </source>
</evidence>
<feature type="transmembrane region" description="Helical" evidence="6">
    <location>
        <begin position="164"/>
        <end position="183"/>
    </location>
</feature>
<evidence type="ECO:0000313" key="8">
    <source>
        <dbReference type="EMBL" id="SEB62637.1"/>
    </source>
</evidence>
<feature type="transmembrane region" description="Helical" evidence="6">
    <location>
        <begin position="190"/>
        <end position="211"/>
    </location>
</feature>
<sequence length="545" mass="57688">MERGTDERSALPRSTRVTAAPTAPERTVRNRGDLGATVVLAIVAGALVFQAVQDPSMFKYALAGCAILVVTLVHPRWYIYLTIVFAFFTFPAAVAFGRDLGLFTILPYEVAAIIALLVLLRDRVQVRPIDVIPALCFLGMVAAAAFHGHDVGNDSFRIAREVQFLFDTVLGYFYGLVVVRAGLVSKLAKVCVPVLWGSAAMIAIASVTGLVLEGRADDLAKENAAESGIRYITNVQMAATAVLCVGAACFLLKLPGRRFFLWAIPPTLFIILMSFSRNTIIGLAVTLAVCVVFGGTLRTLPRAAALAAGGTLGIVGATSALLFLGQGTPVGKWLSTTVESFQGRVLGGVSAQYLATDNSLNDRLVENSNLMSNFTKEPWFGHGAGFAYKSHFGTPRNFVPAPDSSYAHNFYLWWLVKAGVIGMVFFVAFALIPLYRALRSRRRPAIAAAAISTALMAISVVAPLPLDPANSLLFGMALGAAAGYSAVPRTAVPPGIPPEAKRLPPAPDVLAAIGSGPAATPQPERRRSPLRSGGSRRGAGGTSSE</sequence>
<evidence type="ECO:0000256" key="2">
    <source>
        <dbReference type="ARBA" id="ARBA00022692"/>
    </source>
</evidence>
<proteinExistence type="predicted"/>
<keyword evidence="9" id="KW-1185">Reference proteome</keyword>
<feature type="region of interest" description="Disordered" evidence="5">
    <location>
        <begin position="1"/>
        <end position="22"/>
    </location>
</feature>
<evidence type="ECO:0000256" key="5">
    <source>
        <dbReference type="SAM" id="MobiDB-lite"/>
    </source>
</evidence>
<feature type="domain" description="O-antigen ligase-related" evidence="7">
    <location>
        <begin position="268"/>
        <end position="427"/>
    </location>
</feature>
<feature type="transmembrane region" description="Helical" evidence="6">
    <location>
        <begin position="132"/>
        <end position="149"/>
    </location>
</feature>
<feature type="transmembrane region" description="Helical" evidence="6">
    <location>
        <begin position="57"/>
        <end position="73"/>
    </location>
</feature>
<dbReference type="PANTHER" id="PTHR37422">
    <property type="entry name" value="TEICHURONIC ACID BIOSYNTHESIS PROTEIN TUAE"/>
    <property type="match status" value="1"/>
</dbReference>
<protein>
    <submittedName>
        <fullName evidence="8">O-antigen ligase like membrane protein</fullName>
    </submittedName>
</protein>
<feature type="transmembrane region" description="Helical" evidence="6">
    <location>
        <begin position="446"/>
        <end position="466"/>
    </location>
</feature>
<accession>A0A1H4KVV0</accession>
<comment type="subcellular location">
    <subcellularLocation>
        <location evidence="1">Membrane</location>
        <topology evidence="1">Multi-pass membrane protein</topology>
    </subcellularLocation>
</comment>
<feature type="region of interest" description="Disordered" evidence="5">
    <location>
        <begin position="495"/>
        <end position="545"/>
    </location>
</feature>
<dbReference type="Pfam" id="PF04932">
    <property type="entry name" value="Wzy_C"/>
    <property type="match status" value="1"/>
</dbReference>